<accession>A0A5K7SAB3</accession>
<dbReference type="Proteomes" id="UP001193389">
    <property type="component" value="Chromosome"/>
</dbReference>
<gene>
    <name evidence="1" type="ORF">AQPE_2549</name>
</gene>
<dbReference type="AlphaFoldDB" id="A0A5K7SAB3"/>
<protein>
    <submittedName>
        <fullName evidence="1">Uncharacterized protein</fullName>
    </submittedName>
</protein>
<evidence type="ECO:0000313" key="2">
    <source>
        <dbReference type="Proteomes" id="UP001193389"/>
    </source>
</evidence>
<evidence type="ECO:0000313" key="1">
    <source>
        <dbReference type="EMBL" id="BBE18387.1"/>
    </source>
</evidence>
<reference evidence="1" key="1">
    <citation type="journal article" date="2020" name="Int. J. Syst. Evol. Microbiol.">
        <title>Aquipluma nitroreducens gen. nov. sp. nov., a novel facultatively anaerobic bacterium isolated from a freshwater lake.</title>
        <authorList>
            <person name="Watanabe M."/>
            <person name="Kojima H."/>
            <person name="Fukui M."/>
        </authorList>
    </citation>
    <scope>NUCLEOTIDE SEQUENCE</scope>
    <source>
        <strain evidence="1">MeG22</strain>
    </source>
</reference>
<name>A0A5K7SAB3_9BACT</name>
<dbReference type="EMBL" id="AP018694">
    <property type="protein sequence ID" value="BBE18387.1"/>
    <property type="molecule type" value="Genomic_DNA"/>
</dbReference>
<proteinExistence type="predicted"/>
<dbReference type="KEGG" id="anf:AQPE_2549"/>
<keyword evidence="2" id="KW-1185">Reference proteome</keyword>
<organism evidence="1 2">
    <name type="scientific">Aquipluma nitroreducens</name>
    <dbReference type="NCBI Taxonomy" id="2010828"/>
    <lineage>
        <taxon>Bacteria</taxon>
        <taxon>Pseudomonadati</taxon>
        <taxon>Bacteroidota</taxon>
        <taxon>Bacteroidia</taxon>
        <taxon>Marinilabiliales</taxon>
        <taxon>Prolixibacteraceae</taxon>
        <taxon>Aquipluma</taxon>
    </lineage>
</organism>
<sequence>MLQTADLRNPTYSFDYRKITNNSFLPRIWQIRRILTACIS</sequence>